<evidence type="ECO:0000256" key="1">
    <source>
        <dbReference type="SAM" id="MobiDB-lite"/>
    </source>
</evidence>
<reference evidence="2 3" key="1">
    <citation type="submission" date="2023-10" db="EMBL/GenBank/DDBJ databases">
        <title>Chromosome-scale genome assembly provides insights into flower coloration mechanisms of Canna indica.</title>
        <authorList>
            <person name="Li C."/>
        </authorList>
    </citation>
    <scope>NUCLEOTIDE SEQUENCE [LARGE SCALE GENOMIC DNA]</scope>
    <source>
        <tissue evidence="2">Flower</tissue>
    </source>
</reference>
<dbReference type="EMBL" id="CP136893">
    <property type="protein sequence ID" value="WOL05815.1"/>
    <property type="molecule type" value="Genomic_DNA"/>
</dbReference>
<feature type="region of interest" description="Disordered" evidence="1">
    <location>
        <begin position="358"/>
        <end position="383"/>
    </location>
</feature>
<evidence type="ECO:0000313" key="3">
    <source>
        <dbReference type="Proteomes" id="UP001327560"/>
    </source>
</evidence>
<dbReference type="Proteomes" id="UP001327560">
    <property type="component" value="Chromosome 4"/>
</dbReference>
<dbReference type="Pfam" id="PF05340">
    <property type="entry name" value="DUF740"/>
    <property type="match status" value="2"/>
</dbReference>
<sequence length="473" mass="53691">MNLESDSYARCVRHPTQLFTGFCSSCLVERLSNVGTAEQSLEAPCYAQSEIMEVPDVIPNVESNSSEIRARRTLEYLFQLDDGFDVDSSKHVEAEQLVPSTTDAIECEISFTGGNCSKDANIKLKSREGTKLVQSDANAVEEIKISTYIAKEISASRDKKLKDRGMAFWFSSMLAKKGFTRRTRSISKKDDMQDDKLSNGSDDKQLENTPNHRHSCDWRVCHHSSKSSWDPPRHSWDGSMVSRALACSFSCLEEREDDLRRIKRDFHGEVMAGKSNQTSDTINRSKITNVPVADEKPISSDSSLETLFVERLYEESQPGNPVSRIRKSHRLSKVWDWSITSSFRDLVKKREHILERSASETCQGRKNNNVESMESHGGLQIGGNRHGSVRVNHCVRRSINAANCELKTMRPEWQMKTEFRLGRSRSVHYSSPGNLDNGLLRFYLTPLRSSRRCSSRSRTKHSHYFGRGIFGLS</sequence>
<proteinExistence type="predicted"/>
<accession>A0AAQ3KC86</accession>
<name>A0AAQ3KC86_9LILI</name>
<feature type="region of interest" description="Disordered" evidence="1">
    <location>
        <begin position="182"/>
        <end position="215"/>
    </location>
</feature>
<feature type="compositionally biased region" description="Polar residues" evidence="1">
    <location>
        <begin position="359"/>
        <end position="372"/>
    </location>
</feature>
<dbReference type="PANTHER" id="PTHR31659:SF25">
    <property type="entry name" value="OS03G0148400 PROTEIN"/>
    <property type="match status" value="1"/>
</dbReference>
<gene>
    <name evidence="2" type="ORF">Cni_G14546</name>
</gene>
<protein>
    <submittedName>
        <fullName evidence="2">Uncharacterized protein</fullName>
    </submittedName>
</protein>
<keyword evidence="3" id="KW-1185">Reference proteome</keyword>
<organism evidence="2 3">
    <name type="scientific">Canna indica</name>
    <name type="common">Indian-shot</name>
    <dbReference type="NCBI Taxonomy" id="4628"/>
    <lineage>
        <taxon>Eukaryota</taxon>
        <taxon>Viridiplantae</taxon>
        <taxon>Streptophyta</taxon>
        <taxon>Embryophyta</taxon>
        <taxon>Tracheophyta</taxon>
        <taxon>Spermatophyta</taxon>
        <taxon>Magnoliopsida</taxon>
        <taxon>Liliopsida</taxon>
        <taxon>Zingiberales</taxon>
        <taxon>Cannaceae</taxon>
        <taxon>Canna</taxon>
    </lineage>
</organism>
<dbReference type="PANTHER" id="PTHR31659">
    <property type="entry name" value="PROTEIN: UPF0503-LIKE PROTEIN, PUTATIVE (DUF740)-RELATED"/>
    <property type="match status" value="1"/>
</dbReference>
<feature type="compositionally biased region" description="Basic and acidic residues" evidence="1">
    <location>
        <begin position="187"/>
        <end position="206"/>
    </location>
</feature>
<evidence type="ECO:0000313" key="2">
    <source>
        <dbReference type="EMBL" id="WOL05815.1"/>
    </source>
</evidence>
<dbReference type="AlphaFoldDB" id="A0AAQ3KC86"/>
<dbReference type="InterPro" id="IPR008004">
    <property type="entry name" value="OCTOPUS-like"/>
</dbReference>